<keyword evidence="2 4" id="KW-0808">Transferase</keyword>
<keyword evidence="3 4" id="KW-0012">Acyltransferase</keyword>
<sequence length="272" mass="30848">MKKLIENTENPRTTQSIKKDLEGLGLNKGMTVLVHSSLSSIGWVNGGAIAVIQALMDIVTEEGNIVMPSQSVDLSDPSEWHYPSVPEKWWDTIRESMPAYNAQYTPTTGMGKIVEVFRSYPEVKRSCHPNYSFIAWGKDKNKILNKQSLNFGLGEQSPLGNLYMDNSYVLLLGTDFDSNTCFHLAEYRIPFQKVVIKGAPVLINGKTVWKKYKDLEFREDLFEEIGKSFEIESDMKSGKVGSANCRLFSLKEAVDFAEKWFIEYDCKMNNRG</sequence>
<keyword evidence="4" id="KW-0046">Antibiotic resistance</keyword>
<protein>
    <recommendedName>
        <fullName evidence="4">Aminoglycoside N(3)-acetyltransferase</fullName>
        <ecNumber evidence="4">2.3.1.-</ecNumber>
    </recommendedName>
</protein>
<gene>
    <name evidence="5" type="ORF">J5227_18985</name>
</gene>
<organism evidence="5 6">
    <name type="scientific">Bacillus subtilis</name>
    <dbReference type="NCBI Taxonomy" id="1423"/>
    <lineage>
        <taxon>Bacteria</taxon>
        <taxon>Bacillati</taxon>
        <taxon>Bacillota</taxon>
        <taxon>Bacilli</taxon>
        <taxon>Bacillales</taxon>
        <taxon>Bacillaceae</taxon>
        <taxon>Bacillus</taxon>
    </lineage>
</organism>
<dbReference type="EC" id="2.3.1.-" evidence="4"/>
<dbReference type="SUPFAM" id="SSF110710">
    <property type="entry name" value="TTHA0583/YokD-like"/>
    <property type="match status" value="1"/>
</dbReference>
<dbReference type="AlphaFoldDB" id="A0A8I1WGS4"/>
<evidence type="ECO:0000313" key="6">
    <source>
        <dbReference type="Proteomes" id="UP000665181"/>
    </source>
</evidence>
<dbReference type="PANTHER" id="PTHR11104:SF0">
    <property type="entry name" value="SPBETA PROPHAGE-DERIVED AMINOGLYCOSIDE N(3')-ACETYLTRANSFERASE-LIKE PROTEIN YOKD"/>
    <property type="match status" value="1"/>
</dbReference>
<dbReference type="GO" id="GO:0046353">
    <property type="term" value="F:aminoglycoside 3-N-acetyltransferase activity"/>
    <property type="evidence" value="ECO:0007669"/>
    <property type="project" value="UniProtKB-EC"/>
</dbReference>
<dbReference type="EMBL" id="JAGFPW010000023">
    <property type="protein sequence ID" value="MBO3796339.1"/>
    <property type="molecule type" value="Genomic_DNA"/>
</dbReference>
<comment type="catalytic activity">
    <reaction evidence="4">
        <text>a 2-deoxystreptamine antibiotic + acetyl-CoA = an N(3)-acetyl-2-deoxystreptamine antibiotic + CoA + H(+)</text>
        <dbReference type="Rhea" id="RHEA:12665"/>
        <dbReference type="ChEBI" id="CHEBI:15378"/>
        <dbReference type="ChEBI" id="CHEBI:57287"/>
        <dbReference type="ChEBI" id="CHEBI:57288"/>
        <dbReference type="ChEBI" id="CHEBI:57921"/>
        <dbReference type="ChEBI" id="CHEBI:77452"/>
        <dbReference type="EC" id="2.3.1.81"/>
    </reaction>
</comment>
<dbReference type="RefSeq" id="WP_070548386.1">
    <property type="nucleotide sequence ID" value="NZ_CP017676.1"/>
</dbReference>
<comment type="caution">
    <text evidence="5">The sequence shown here is derived from an EMBL/GenBank/DDBJ whole genome shotgun (WGS) entry which is preliminary data.</text>
</comment>
<dbReference type="InterPro" id="IPR028345">
    <property type="entry name" value="Antibiotic_NAT-like"/>
</dbReference>
<dbReference type="Proteomes" id="UP000665181">
    <property type="component" value="Unassembled WGS sequence"/>
</dbReference>
<evidence type="ECO:0000313" key="5">
    <source>
        <dbReference type="EMBL" id="MBO3796339.1"/>
    </source>
</evidence>
<comment type="similarity">
    <text evidence="1 4">Belongs to the antibiotic N-acetyltransferase family.</text>
</comment>
<dbReference type="Pfam" id="PF02522">
    <property type="entry name" value="Antibiotic_NAT"/>
    <property type="match status" value="1"/>
</dbReference>
<evidence type="ECO:0000256" key="2">
    <source>
        <dbReference type="ARBA" id="ARBA00022679"/>
    </source>
</evidence>
<accession>A0A8I1WGS4</accession>
<reference evidence="5" key="1">
    <citation type="submission" date="2021-03" db="EMBL/GenBank/DDBJ databases">
        <title>Isolation of Bacillus subtilis from fermented food sample.</title>
        <authorList>
            <person name="Lakshmanan V."/>
            <person name="Athira K."/>
            <person name="Rajagopal K."/>
        </authorList>
    </citation>
    <scope>NUCLEOTIDE SEQUENCE</scope>
    <source>
        <strain evidence="5">S1</strain>
    </source>
</reference>
<evidence type="ECO:0000256" key="4">
    <source>
        <dbReference type="RuleBase" id="RU365031"/>
    </source>
</evidence>
<evidence type="ECO:0000256" key="1">
    <source>
        <dbReference type="ARBA" id="ARBA00006383"/>
    </source>
</evidence>
<name>A0A8I1WGS4_BACIU</name>
<dbReference type="GO" id="GO:0046677">
    <property type="term" value="P:response to antibiotic"/>
    <property type="evidence" value="ECO:0007669"/>
    <property type="project" value="UniProtKB-KW"/>
</dbReference>
<evidence type="ECO:0000256" key="3">
    <source>
        <dbReference type="ARBA" id="ARBA00023315"/>
    </source>
</evidence>
<proteinExistence type="inferred from homology"/>
<dbReference type="InterPro" id="IPR003679">
    <property type="entry name" value="Amioglycoside_AcTrfase"/>
</dbReference>
<dbReference type="PANTHER" id="PTHR11104">
    <property type="entry name" value="AMINOGLYCOSIDE N3-ACETYLTRANSFERASE"/>
    <property type="match status" value="1"/>
</dbReference>